<organism evidence="1 2">
    <name type="scientific">Arthrobacter terricola</name>
    <dbReference type="NCBI Taxonomy" id="2547396"/>
    <lineage>
        <taxon>Bacteria</taxon>
        <taxon>Bacillati</taxon>
        <taxon>Actinomycetota</taxon>
        <taxon>Actinomycetes</taxon>
        <taxon>Micrococcales</taxon>
        <taxon>Micrococcaceae</taxon>
        <taxon>Arthrobacter</taxon>
    </lineage>
</organism>
<proteinExistence type="predicted"/>
<dbReference type="OrthoDB" id="1095921at2"/>
<gene>
    <name evidence="1" type="ORF">E1809_19915</name>
</gene>
<dbReference type="RefSeq" id="WP_133205985.1">
    <property type="nucleotide sequence ID" value="NZ_SMRU01000027.1"/>
</dbReference>
<dbReference type="AlphaFoldDB" id="A0A4R5KCD3"/>
<dbReference type="EMBL" id="SMRU01000027">
    <property type="protein sequence ID" value="TDF91787.1"/>
    <property type="molecule type" value="Genomic_DNA"/>
</dbReference>
<sequence>MIPYVKLGDPEDWFQILADKPELMESLPVLGVVVGPTRYSAEAEDCVRKLLRSHGHESVDVVLSRIPFRS</sequence>
<dbReference type="Proteomes" id="UP000295511">
    <property type="component" value="Unassembled WGS sequence"/>
</dbReference>
<keyword evidence="2" id="KW-1185">Reference proteome</keyword>
<protein>
    <submittedName>
        <fullName evidence="1">Uncharacterized protein</fullName>
    </submittedName>
</protein>
<reference evidence="1 2" key="1">
    <citation type="submission" date="2019-03" db="EMBL/GenBank/DDBJ databases">
        <title>Whole genome sequence of Arthrobacter sp JH1-1.</title>
        <authorList>
            <person name="Trinh H.N."/>
        </authorList>
    </citation>
    <scope>NUCLEOTIDE SEQUENCE [LARGE SCALE GENOMIC DNA]</scope>
    <source>
        <strain evidence="1 2">JH1-1</strain>
    </source>
</reference>
<evidence type="ECO:0000313" key="2">
    <source>
        <dbReference type="Proteomes" id="UP000295511"/>
    </source>
</evidence>
<accession>A0A4R5KCD3</accession>
<comment type="caution">
    <text evidence="1">The sequence shown here is derived from an EMBL/GenBank/DDBJ whole genome shotgun (WGS) entry which is preliminary data.</text>
</comment>
<name>A0A4R5KCD3_9MICC</name>
<evidence type="ECO:0000313" key="1">
    <source>
        <dbReference type="EMBL" id="TDF91787.1"/>
    </source>
</evidence>